<dbReference type="EMBL" id="JANBOJ010000072">
    <property type="protein sequence ID" value="KAJ1723306.1"/>
    <property type="molecule type" value="Genomic_DNA"/>
</dbReference>
<feature type="compositionally biased region" description="Low complexity" evidence="2">
    <location>
        <begin position="434"/>
        <end position="443"/>
    </location>
</feature>
<sequence>MNRSGTKQHHRTYGASTIGADLSIKYPHGFTHMSISPYGRDVVLAGRAGLAIVDLEFPLSPPRTIPISSKSKIAGVAWCPNTQHHGWVATPVSQTLLVHDLAHTTTEPMLVIKAHPTTITDVAWVPKIPSWIGTASIDPIIKIWDARKDQKPVWYFSEWEPTDLLAFNNVHMHKMASVHRNKIAIWDIRYGSGPLTTISDAHTEDIVSISWHPDSEDAIVSAGQDRTVKRWNVRYASQTEDYSHTFAHDIISADYLPFGDGILVKQRSPDNEVVVVRDSAQLAPVHRFVGHTDTVLASVWRVQGTAAAPDGADARDFQLVTWGQDQVMRMWATSFKLIEAAGGEPSRVARDVHETMPSFATNFIGPDKILHLIEQRALPSEFLLASAGGLGGAQKVTTMHEYDRAGNMREGIRLVSTSETPSEAPLSAGDRDAAAAAAAGRTSTADERSSDEDDDDDDQYVDSTGSRRRRAAGALAAAADWREEVEAVVRERYRRPKMVAIKDMRPDQRQCRLAVGVPWITRDTLVLRATFPVNYPAFPAQFAVEALGAVYGARGAVLELVGGVADTCAAQGEAAVDHCLYALLRMLIPRARGKSMARGARSGSIKAEDLERLPPPPPKLLWEAVGERVAGPAAAAPGRRLGRPGQHAGLAPAAALERARSRSLRRAGEDAPRWASSSLPSEDNLSGMSHDDGGASDYGSSAGASASGSSRGSEDDDDDDDDFAMGYGGGDDDHLYYSDLSPAELPVDNDGLPISLRHVSSRERYDAKTPFPRLCGGVFSGPGTLVCFFASIYTPDTYPEPSGPGPQGRAGRERVREDMSHQLGQISKPRNFLKLNHYQGMVQFGLQNKGAYFAYDAAGGGGLGGGEAARAGGGAAGGLRRRSSSLSGFDESSDGEARDEEVPRFYFRKQISHNALAGSASDRSDSQGAYFRPAAAPQAATGVGNVALVCGVPEDRSAAHGLAQQFELAGPSTSWVCSHNASVAALNGRKSLAHIWSMLACLLAPVRSAAGGVSGNRVWAAHPSIVRWLRSVMVHYERRGDVQTLALLSCVLSMALAEASTAAGAAATASAAAAATSEAGAGLVATAAAAAVAGGGHDDADASAGDAVSALADVPPWMAAAGAAAGARTSSYYQPSARPKGRGRVGWDILGSTAAEAVAAAAAVAASQQMRVVSQGDAPGYPPNASVAQLAGQRAVSFMMPTTAAAAAAAAVSAVAAADNSAPSVSSVIIPTNSPSQTPPPPPPPPPSQRLAEAAVAAAAAAAAAAATVGPDSLSLAAVESLLGRRLPAADHAAAAMALPSGLAAPHDPLSPELLQELDSEEIKQNELMMAEGLDDRPAELTREPTPVSSTSATTPTTGASETHGDAAGQHRRRSSSEQAAHERASVEPDGAENLWRRLRSNVLGRVQTTAVAGAKPGSLEMSVSPPPVPATSSEPSGSAGAGGGDAAATAPATPKAPLARQAQTQRRQAQRRQGAQGWAMSSTWVPLLSGKEGVAAQAAAKELAYLRTKRAFEQLHTRLVVRDRGEWADEGDVTLVLGGDYRTQAAYLDHWKLLYARILYKWRMNTKAIEVLKCVQDPVLREFYNQMYCQPTVPQHDNQPRIANPTARAPAAPPPPSHRPLDDLHSDCGTESATDATLEIGGTPWLACAWCHEYVHGLALICHCCGHGGHQEHMQRWFAIVRHQLRRSGLASSQYSRPPGGAGGGSGSSSSTSLARRGAAALVDGVSPRAQQSLVAAMNGAGHASTSDYLSSFVNSPAGAPANATSAAPLPELTITGSADISASVSGSSDTGGSSGSTTSTSISSISSSSSSASSFGSDTGSEYGDMRELPGGAYANSAIATAAAAGPVEPHGWEASDGESDDHLHVPHGILHLTGSDSLRIRSAYKSHALTPLDSQTELDDPTDDALVMRLDIPTCPSGCGCNCLYESRRLII</sequence>
<dbReference type="InterPro" id="IPR036322">
    <property type="entry name" value="WD40_repeat_dom_sf"/>
</dbReference>
<evidence type="ECO:0000256" key="1">
    <source>
        <dbReference type="PROSITE-ProRule" id="PRU00221"/>
    </source>
</evidence>
<feature type="region of interest" description="Disordered" evidence="2">
    <location>
        <begin position="1596"/>
        <end position="1629"/>
    </location>
</feature>
<proteinExistence type="predicted"/>
<feature type="region of interest" description="Disordered" evidence="2">
    <location>
        <begin position="633"/>
        <end position="728"/>
    </location>
</feature>
<feature type="compositionally biased region" description="Gly residues" evidence="2">
    <location>
        <begin position="864"/>
        <end position="877"/>
    </location>
</feature>
<protein>
    <recommendedName>
        <fullName evidence="5">WD40 repeat-like protein</fullName>
    </recommendedName>
</protein>
<dbReference type="PANTHER" id="PTHR46170:SF1">
    <property type="entry name" value="GATOR COMPLEX PROTEIN WDR59"/>
    <property type="match status" value="1"/>
</dbReference>
<reference evidence="3" key="1">
    <citation type="submission" date="2022-07" db="EMBL/GenBank/DDBJ databases">
        <title>Phylogenomic reconstructions and comparative analyses of Kickxellomycotina fungi.</title>
        <authorList>
            <person name="Reynolds N.K."/>
            <person name="Stajich J.E."/>
            <person name="Barry K."/>
            <person name="Grigoriev I.V."/>
            <person name="Crous P."/>
            <person name="Smith M.E."/>
        </authorList>
    </citation>
    <scope>NUCLEOTIDE SEQUENCE</scope>
    <source>
        <strain evidence="3">NBRC 32514</strain>
    </source>
</reference>
<dbReference type="Pfam" id="PF00400">
    <property type="entry name" value="WD40"/>
    <property type="match status" value="1"/>
</dbReference>
<feature type="compositionally biased region" description="Acidic residues" evidence="2">
    <location>
        <begin position="449"/>
        <end position="460"/>
    </location>
</feature>
<feature type="compositionally biased region" description="Low complexity" evidence="2">
    <location>
        <begin position="1447"/>
        <end position="1478"/>
    </location>
</feature>
<dbReference type="OrthoDB" id="311712at2759"/>
<feature type="region of interest" description="Disordered" evidence="2">
    <location>
        <begin position="1691"/>
        <end position="1715"/>
    </location>
</feature>
<dbReference type="GO" id="GO:1904263">
    <property type="term" value="P:positive regulation of TORC1 signaling"/>
    <property type="evidence" value="ECO:0007669"/>
    <property type="project" value="TreeGrafter"/>
</dbReference>
<dbReference type="SMART" id="SM00320">
    <property type="entry name" value="WD40"/>
    <property type="match status" value="3"/>
</dbReference>
<dbReference type="SUPFAM" id="SSF50978">
    <property type="entry name" value="WD40 repeat-like"/>
    <property type="match status" value="1"/>
</dbReference>
<evidence type="ECO:0000256" key="2">
    <source>
        <dbReference type="SAM" id="MobiDB-lite"/>
    </source>
</evidence>
<feature type="region of interest" description="Disordered" evidence="2">
    <location>
        <begin position="417"/>
        <end position="466"/>
    </location>
</feature>
<feature type="compositionally biased region" description="Low complexity" evidence="2">
    <location>
        <begin position="695"/>
        <end position="711"/>
    </location>
</feature>
<dbReference type="PROSITE" id="PS50294">
    <property type="entry name" value="WD_REPEATS_REGION"/>
    <property type="match status" value="2"/>
</dbReference>
<gene>
    <name evidence="3" type="ORF">LPJ53_002355</name>
</gene>
<accession>A0A9W7Y1J9</accession>
<feature type="compositionally biased region" description="Low complexity" evidence="2">
    <location>
        <begin position="633"/>
        <end position="656"/>
    </location>
</feature>
<dbReference type="GO" id="GO:0034198">
    <property type="term" value="P:cellular response to amino acid starvation"/>
    <property type="evidence" value="ECO:0007669"/>
    <property type="project" value="TreeGrafter"/>
</dbReference>
<feature type="region of interest" description="Disordered" evidence="2">
    <location>
        <begin position="864"/>
        <end position="901"/>
    </location>
</feature>
<name>A0A9W7Y1J9_9FUNG</name>
<evidence type="ECO:0000313" key="4">
    <source>
        <dbReference type="Proteomes" id="UP001149813"/>
    </source>
</evidence>
<feature type="repeat" description="WD" evidence="1">
    <location>
        <begin position="112"/>
        <end position="145"/>
    </location>
</feature>
<feature type="region of interest" description="Disordered" evidence="2">
    <location>
        <begin position="1414"/>
        <end position="1478"/>
    </location>
</feature>
<keyword evidence="4" id="KW-1185">Reference proteome</keyword>
<dbReference type="GO" id="GO:0035859">
    <property type="term" value="C:Seh1-associated complex"/>
    <property type="evidence" value="ECO:0007669"/>
    <property type="project" value="TreeGrafter"/>
</dbReference>
<dbReference type="GO" id="GO:0005774">
    <property type="term" value="C:vacuolar membrane"/>
    <property type="evidence" value="ECO:0007669"/>
    <property type="project" value="TreeGrafter"/>
</dbReference>
<evidence type="ECO:0000313" key="3">
    <source>
        <dbReference type="EMBL" id="KAJ1723306.1"/>
    </source>
</evidence>
<feature type="compositionally biased region" description="Basic and acidic residues" evidence="2">
    <location>
        <begin position="1620"/>
        <end position="1629"/>
    </location>
</feature>
<feature type="compositionally biased region" description="Polar residues" evidence="2">
    <location>
        <begin position="675"/>
        <end position="687"/>
    </location>
</feature>
<feature type="compositionally biased region" description="Low complexity" evidence="2">
    <location>
        <begin position="1783"/>
        <end position="1823"/>
    </location>
</feature>
<keyword evidence="1" id="KW-0853">WD repeat</keyword>
<dbReference type="GO" id="GO:0035591">
    <property type="term" value="F:signaling adaptor activity"/>
    <property type="evidence" value="ECO:0007669"/>
    <property type="project" value="TreeGrafter"/>
</dbReference>
<dbReference type="PROSITE" id="PS50082">
    <property type="entry name" value="WD_REPEATS_2"/>
    <property type="match status" value="2"/>
</dbReference>
<evidence type="ECO:0008006" key="5">
    <source>
        <dbReference type="Google" id="ProtNLM"/>
    </source>
</evidence>
<feature type="region of interest" description="Disordered" evidence="2">
    <location>
        <begin position="598"/>
        <end position="619"/>
    </location>
</feature>
<feature type="region of interest" description="Disordered" evidence="2">
    <location>
        <begin position="1783"/>
        <end position="1830"/>
    </location>
</feature>
<feature type="compositionally biased region" description="Acidic residues" evidence="2">
    <location>
        <begin position="714"/>
        <end position="723"/>
    </location>
</feature>
<comment type="caution">
    <text evidence="3">The sequence shown here is derived from an EMBL/GenBank/DDBJ whole genome shotgun (WGS) entry which is preliminary data.</text>
</comment>
<dbReference type="InterPro" id="IPR001680">
    <property type="entry name" value="WD40_rpt"/>
</dbReference>
<organism evidence="3 4">
    <name type="scientific">Coemansia erecta</name>
    <dbReference type="NCBI Taxonomy" id="147472"/>
    <lineage>
        <taxon>Eukaryota</taxon>
        <taxon>Fungi</taxon>
        <taxon>Fungi incertae sedis</taxon>
        <taxon>Zoopagomycota</taxon>
        <taxon>Kickxellomycotina</taxon>
        <taxon>Kickxellomycetes</taxon>
        <taxon>Kickxellales</taxon>
        <taxon>Kickxellaceae</taxon>
        <taxon>Coemansia</taxon>
    </lineage>
</organism>
<dbReference type="InterPro" id="IPR015943">
    <property type="entry name" value="WD40/YVTN_repeat-like_dom_sf"/>
</dbReference>
<feature type="compositionally biased region" description="Low complexity" evidence="2">
    <location>
        <begin position="1344"/>
        <end position="1362"/>
    </location>
</feature>
<feature type="region of interest" description="Disordered" evidence="2">
    <location>
        <begin position="1337"/>
        <end position="1393"/>
    </location>
</feature>
<dbReference type="InterPro" id="IPR049567">
    <property type="entry name" value="WDR59-like"/>
</dbReference>
<feature type="compositionally biased region" description="Low complexity" evidence="2">
    <location>
        <begin position="1601"/>
        <end position="1611"/>
    </location>
</feature>
<feature type="compositionally biased region" description="Pro residues" evidence="2">
    <location>
        <begin position="1237"/>
        <end position="1248"/>
    </location>
</feature>
<feature type="repeat" description="WD" evidence="1">
    <location>
        <begin position="199"/>
        <end position="241"/>
    </location>
</feature>
<feature type="region of interest" description="Disordered" evidence="2">
    <location>
        <begin position="1228"/>
        <end position="1250"/>
    </location>
</feature>
<dbReference type="Gene3D" id="2.130.10.10">
    <property type="entry name" value="YVTN repeat-like/Quinoprotein amine dehydrogenase"/>
    <property type="match status" value="2"/>
</dbReference>
<dbReference type="Proteomes" id="UP001149813">
    <property type="component" value="Unassembled WGS sequence"/>
</dbReference>
<dbReference type="PANTHER" id="PTHR46170">
    <property type="entry name" value="GATOR COMPLEX PROTEIN WDR59"/>
    <property type="match status" value="1"/>
</dbReference>